<accession>A0AA38UVB6</accession>
<evidence type="ECO:0000313" key="3">
    <source>
        <dbReference type="Proteomes" id="UP001163850"/>
    </source>
</evidence>
<protein>
    <submittedName>
        <fullName evidence="2">Uncharacterized protein</fullName>
    </submittedName>
</protein>
<reference evidence="2" key="1">
    <citation type="submission" date="2022-08" db="EMBL/GenBank/DDBJ databases">
        <authorList>
            <consortium name="DOE Joint Genome Institute"/>
            <person name="Min B."/>
            <person name="Riley R."/>
            <person name="Sierra-Patev S."/>
            <person name="Naranjo-Ortiz M."/>
            <person name="Looney B."/>
            <person name="Konkel Z."/>
            <person name="Slot J.C."/>
            <person name="Sakamoto Y."/>
            <person name="Steenwyk J.L."/>
            <person name="Rokas A."/>
            <person name="Carro J."/>
            <person name="Camarero S."/>
            <person name="Ferreira P."/>
            <person name="Molpeceres G."/>
            <person name="Ruiz-Duenas F.J."/>
            <person name="Serrano A."/>
            <person name="Henrissat B."/>
            <person name="Drula E."/>
            <person name="Hughes K.W."/>
            <person name="Mata J.L."/>
            <person name="Ishikawa N.K."/>
            <person name="Vargas-Isla R."/>
            <person name="Ushijima S."/>
            <person name="Smith C.A."/>
            <person name="Ahrendt S."/>
            <person name="Andreopoulos W."/>
            <person name="He G."/>
            <person name="Labutti K."/>
            <person name="Lipzen A."/>
            <person name="Ng V."/>
            <person name="Sandor L."/>
            <person name="Barry K."/>
            <person name="Martinez A.T."/>
            <person name="Xiao Y."/>
            <person name="Gibbons J.G."/>
            <person name="Terashima K."/>
            <person name="Hibbett D.S."/>
            <person name="Grigoriev I.V."/>
        </authorList>
    </citation>
    <scope>NUCLEOTIDE SEQUENCE</scope>
    <source>
        <strain evidence="2">TFB7829</strain>
    </source>
</reference>
<feature type="transmembrane region" description="Helical" evidence="1">
    <location>
        <begin position="43"/>
        <end position="64"/>
    </location>
</feature>
<dbReference type="AlphaFoldDB" id="A0AA38UVB6"/>
<feature type="transmembrane region" description="Helical" evidence="1">
    <location>
        <begin position="85"/>
        <end position="107"/>
    </location>
</feature>
<name>A0AA38UVB6_9AGAR</name>
<feature type="transmembrane region" description="Helical" evidence="1">
    <location>
        <begin position="113"/>
        <end position="133"/>
    </location>
</feature>
<dbReference type="Proteomes" id="UP001163850">
    <property type="component" value="Unassembled WGS sequence"/>
</dbReference>
<comment type="caution">
    <text evidence="2">The sequence shown here is derived from an EMBL/GenBank/DDBJ whole genome shotgun (WGS) entry which is preliminary data.</text>
</comment>
<gene>
    <name evidence="2" type="ORF">F5890DRAFT_1500639</name>
</gene>
<keyword evidence="1" id="KW-1133">Transmembrane helix</keyword>
<evidence type="ECO:0000313" key="2">
    <source>
        <dbReference type="EMBL" id="KAJ3986934.1"/>
    </source>
</evidence>
<evidence type="ECO:0000256" key="1">
    <source>
        <dbReference type="SAM" id="Phobius"/>
    </source>
</evidence>
<organism evidence="2 3">
    <name type="scientific">Lentinula detonsa</name>
    <dbReference type="NCBI Taxonomy" id="2804962"/>
    <lineage>
        <taxon>Eukaryota</taxon>
        <taxon>Fungi</taxon>
        <taxon>Dikarya</taxon>
        <taxon>Basidiomycota</taxon>
        <taxon>Agaricomycotina</taxon>
        <taxon>Agaricomycetes</taxon>
        <taxon>Agaricomycetidae</taxon>
        <taxon>Agaricales</taxon>
        <taxon>Marasmiineae</taxon>
        <taxon>Omphalotaceae</taxon>
        <taxon>Lentinula</taxon>
    </lineage>
</organism>
<keyword evidence="1" id="KW-0812">Transmembrane</keyword>
<proteinExistence type="predicted"/>
<dbReference type="EMBL" id="MU801931">
    <property type="protein sequence ID" value="KAJ3986934.1"/>
    <property type="molecule type" value="Genomic_DNA"/>
</dbReference>
<sequence length="173" mass="19207">MPYVIYVIVIIESLGSSYATPNAKFFALASCSLEDYVPDRVAAALVVILTVPILVLNLLIYLSFRKHWTFLREGKYTSMFVRVSAFTFGLVSVIVGLFFFLLAFINPGGANKSLVVLDIIFATVPVAAVIIFGSHKDLLYVWLFWRNGQPSPGARLREIKSLPPLPEGHDNIV</sequence>
<keyword evidence="1" id="KW-0472">Membrane</keyword>